<dbReference type="OrthoDB" id="1115105at2"/>
<dbReference type="Proteomes" id="UP000202440">
    <property type="component" value="Chromosome"/>
</dbReference>
<evidence type="ECO:0000259" key="2">
    <source>
        <dbReference type="Pfam" id="PF12680"/>
    </source>
</evidence>
<dbReference type="RefSeq" id="WP_094060323.1">
    <property type="nucleotide sequence ID" value="NZ_CP022530.1"/>
</dbReference>
<dbReference type="Gene3D" id="3.10.450.50">
    <property type="match status" value="1"/>
</dbReference>
<evidence type="ECO:0000313" key="3">
    <source>
        <dbReference type="EMBL" id="ASP39142.1"/>
    </source>
</evidence>
<sequence>MTFPLLPAMMLILFGLCLSHLALSQPPSYGDLSAETQVVGERYMQAYIARDWDVLADFVAESATFSDPTATMVFGQVLQQGKSAMMANFRSGYASITHMQFHPQRTFFAGDRAVFEGTLDWDLTLQNDAVVRTRAMPFVTILTVTDGKVQEHTDYADYQPFLDAYQAANP</sequence>
<dbReference type="SUPFAM" id="SSF54427">
    <property type="entry name" value="NTF2-like"/>
    <property type="match status" value="1"/>
</dbReference>
<protein>
    <recommendedName>
        <fullName evidence="2">SnoaL-like domain-containing protein</fullName>
    </recommendedName>
</protein>
<evidence type="ECO:0000256" key="1">
    <source>
        <dbReference type="SAM" id="SignalP"/>
    </source>
</evidence>
<reference evidence="3 4" key="1">
    <citation type="submission" date="2017-07" db="EMBL/GenBank/DDBJ databases">
        <title>Annotated genome sequence of Bacterioplanes sanyensis isolated from Red Sea.</title>
        <authorList>
            <person name="Rehman Z.U."/>
        </authorList>
    </citation>
    <scope>NUCLEOTIDE SEQUENCE [LARGE SCALE GENOMIC DNA]</scope>
    <source>
        <strain evidence="3 4">NV9</strain>
    </source>
</reference>
<feature type="chain" id="PRO_5012781653" description="SnoaL-like domain-containing protein" evidence="1">
    <location>
        <begin position="25"/>
        <end position="170"/>
    </location>
</feature>
<keyword evidence="1" id="KW-0732">Signal</keyword>
<dbReference type="KEGG" id="bsan:CHH28_10820"/>
<dbReference type="InterPro" id="IPR032710">
    <property type="entry name" value="NTF2-like_dom_sf"/>
</dbReference>
<evidence type="ECO:0000313" key="4">
    <source>
        <dbReference type="Proteomes" id="UP000202440"/>
    </source>
</evidence>
<organism evidence="3 4">
    <name type="scientific">Bacterioplanes sanyensis</name>
    <dbReference type="NCBI Taxonomy" id="1249553"/>
    <lineage>
        <taxon>Bacteria</taxon>
        <taxon>Pseudomonadati</taxon>
        <taxon>Pseudomonadota</taxon>
        <taxon>Gammaproteobacteria</taxon>
        <taxon>Oceanospirillales</taxon>
        <taxon>Oceanospirillaceae</taxon>
        <taxon>Bacterioplanes</taxon>
    </lineage>
</organism>
<keyword evidence="4" id="KW-1185">Reference proteome</keyword>
<feature type="domain" description="SnoaL-like" evidence="2">
    <location>
        <begin position="41"/>
        <end position="152"/>
    </location>
</feature>
<accession>A0A222FKF6</accession>
<dbReference type="Pfam" id="PF12680">
    <property type="entry name" value="SnoaL_2"/>
    <property type="match status" value="1"/>
</dbReference>
<gene>
    <name evidence="3" type="ORF">CHH28_10820</name>
</gene>
<dbReference type="AlphaFoldDB" id="A0A222FKF6"/>
<dbReference type="EMBL" id="CP022530">
    <property type="protein sequence ID" value="ASP39142.1"/>
    <property type="molecule type" value="Genomic_DNA"/>
</dbReference>
<name>A0A222FKF6_9GAMM</name>
<dbReference type="InterPro" id="IPR037401">
    <property type="entry name" value="SnoaL-like"/>
</dbReference>
<feature type="signal peptide" evidence="1">
    <location>
        <begin position="1"/>
        <end position="24"/>
    </location>
</feature>
<proteinExistence type="predicted"/>